<keyword evidence="1" id="KW-0285">Flavoprotein</keyword>
<dbReference type="InterPro" id="IPR006094">
    <property type="entry name" value="Oxid_FAD_bind_N"/>
</dbReference>
<dbReference type="NCBIfam" id="NF008439">
    <property type="entry name" value="PRK11282.1"/>
    <property type="match status" value="1"/>
</dbReference>
<evidence type="ECO:0000313" key="4">
    <source>
        <dbReference type="EMBL" id="ABD68232.1"/>
    </source>
</evidence>
<dbReference type="PANTHER" id="PTHR11748:SF103">
    <property type="entry name" value="GLYCOLATE OXIDASE SUBUNIT GLCE"/>
    <property type="match status" value="1"/>
</dbReference>
<dbReference type="PANTHER" id="PTHR11748">
    <property type="entry name" value="D-LACTATE DEHYDROGENASE"/>
    <property type="match status" value="1"/>
</dbReference>
<dbReference type="KEGG" id="rfr:Rfer_0480"/>
<dbReference type="RefSeq" id="WP_011462805.1">
    <property type="nucleotide sequence ID" value="NC_007908.1"/>
</dbReference>
<dbReference type="eggNOG" id="COG0277">
    <property type="taxonomic scope" value="Bacteria"/>
</dbReference>
<evidence type="ECO:0000313" key="5">
    <source>
        <dbReference type="Proteomes" id="UP000008332"/>
    </source>
</evidence>
<dbReference type="InterPro" id="IPR016169">
    <property type="entry name" value="FAD-bd_PCMH_sub2"/>
</dbReference>
<evidence type="ECO:0000256" key="1">
    <source>
        <dbReference type="ARBA" id="ARBA00022630"/>
    </source>
</evidence>
<dbReference type="InterPro" id="IPR016164">
    <property type="entry name" value="FAD-linked_Oxase-like_C"/>
</dbReference>
<accession>Q221S1</accession>
<reference evidence="5" key="1">
    <citation type="submission" date="2006-02" db="EMBL/GenBank/DDBJ databases">
        <title>Complete sequence of chromosome of Rhodoferax ferrireducens DSM 15236.</title>
        <authorList>
            <person name="Copeland A."/>
            <person name="Lucas S."/>
            <person name="Lapidus A."/>
            <person name="Barry K."/>
            <person name="Detter J.C."/>
            <person name="Glavina del Rio T."/>
            <person name="Hammon N."/>
            <person name="Israni S."/>
            <person name="Pitluck S."/>
            <person name="Brettin T."/>
            <person name="Bruce D."/>
            <person name="Han C."/>
            <person name="Tapia R."/>
            <person name="Gilna P."/>
            <person name="Kiss H."/>
            <person name="Schmutz J."/>
            <person name="Larimer F."/>
            <person name="Land M."/>
            <person name="Kyrpides N."/>
            <person name="Ivanova N."/>
            <person name="Richardson P."/>
        </authorList>
    </citation>
    <scope>NUCLEOTIDE SEQUENCE [LARGE SCALE GENOMIC DNA]</scope>
    <source>
        <strain evidence="5">ATCC BAA-621 / DSM 15236 / T118</strain>
    </source>
</reference>
<keyword evidence="5" id="KW-1185">Reference proteome</keyword>
<dbReference type="HOGENOM" id="CLU_017779_0_0_4"/>
<dbReference type="GO" id="GO:0071949">
    <property type="term" value="F:FAD binding"/>
    <property type="evidence" value="ECO:0007669"/>
    <property type="project" value="InterPro"/>
</dbReference>
<organism evidence="4 5">
    <name type="scientific">Albidiferax ferrireducens (strain ATCC BAA-621 / DSM 15236 / T118)</name>
    <name type="common">Rhodoferax ferrireducens</name>
    <dbReference type="NCBI Taxonomy" id="338969"/>
    <lineage>
        <taxon>Bacteria</taxon>
        <taxon>Pseudomonadati</taxon>
        <taxon>Pseudomonadota</taxon>
        <taxon>Betaproteobacteria</taxon>
        <taxon>Burkholderiales</taxon>
        <taxon>Comamonadaceae</taxon>
        <taxon>Rhodoferax</taxon>
    </lineage>
</organism>
<evidence type="ECO:0000259" key="3">
    <source>
        <dbReference type="PROSITE" id="PS51387"/>
    </source>
</evidence>
<name>Q221S1_ALBFT</name>
<dbReference type="Gene3D" id="3.30.465.10">
    <property type="match status" value="1"/>
</dbReference>
<gene>
    <name evidence="4" type="ordered locus">Rfer_0480</name>
</gene>
<dbReference type="Proteomes" id="UP000008332">
    <property type="component" value="Chromosome"/>
</dbReference>
<dbReference type="EMBL" id="CP000267">
    <property type="protein sequence ID" value="ABD68232.1"/>
    <property type="molecule type" value="Genomic_DNA"/>
</dbReference>
<proteinExistence type="predicted"/>
<feature type="domain" description="FAD-binding PCMH-type" evidence="3">
    <location>
        <begin position="1"/>
        <end position="175"/>
    </location>
</feature>
<sequence>MDPLHQITERIRAAAAHRTPLRIRAGGSKDFYGQSLQGEVLDLTGLSGIISYEPSELVVTVRAGTPLSELEAVLAEKGQCLAFEPPHFALPGVGPSGATVGGMVAAGLSGPARASVGGVRDYVLGVKLLNGRAELLTFGGQVIKNVAGYDVSRLMVGALGTLGVLTEMSLKVLPLAPFEATLMAAGIAQQAALDLLQRWGGQPLPLNASCWVRDDSVSPARDTLFVRLRGASAAVAAACPRLLADLQAAGGDCARLDNAQAGPDWAACRDQTLPFFQPPAPDLGLWRLSLPPTAPALALPYAPLIEWHGGLRWLWAPLTAQAQLRQAATDAGGNAMLFRAPDADKTGATARFHPLTPVLAQIHQRLKAEFDPAGIFNRGRMYPDANSTRP</sequence>
<dbReference type="Pfam" id="PF01565">
    <property type="entry name" value="FAD_binding_4"/>
    <property type="match status" value="1"/>
</dbReference>
<dbReference type="InterPro" id="IPR016166">
    <property type="entry name" value="FAD-bd_PCMH"/>
</dbReference>
<dbReference type="SUPFAM" id="SSF55103">
    <property type="entry name" value="FAD-linked oxidases, C-terminal domain"/>
    <property type="match status" value="1"/>
</dbReference>
<dbReference type="GO" id="GO:0003824">
    <property type="term" value="F:catalytic activity"/>
    <property type="evidence" value="ECO:0007669"/>
    <property type="project" value="InterPro"/>
</dbReference>
<dbReference type="OrthoDB" id="9811557at2"/>
<evidence type="ECO:0000256" key="2">
    <source>
        <dbReference type="ARBA" id="ARBA00022827"/>
    </source>
</evidence>
<dbReference type="InterPro" id="IPR036318">
    <property type="entry name" value="FAD-bd_PCMH-like_sf"/>
</dbReference>
<dbReference type="SUPFAM" id="SSF56176">
    <property type="entry name" value="FAD-binding/transporter-associated domain-like"/>
    <property type="match status" value="1"/>
</dbReference>
<keyword evidence="2" id="KW-0274">FAD</keyword>
<dbReference type="STRING" id="338969.Rfer_0480"/>
<protein>
    <submittedName>
        <fullName evidence="4">FAD linked oxidase-like</fullName>
    </submittedName>
</protein>
<dbReference type="AlphaFoldDB" id="Q221S1"/>
<dbReference type="PROSITE" id="PS51387">
    <property type="entry name" value="FAD_PCMH"/>
    <property type="match status" value="1"/>
</dbReference>